<sequence length="165" mass="18938">MNTHVQEKVQLLSCCYACKTVYSIIPIPSKNFHRVKRALHELAVQFTEFRSAVQESKQFALSYITELKEAADPAEMISNGCDRSQMVVENLYRVVTKVLECARRVMVSMSERINGKKYDTYMATFVGFRVIDLIAVVDMETKNLLSIFANLTLHVTMLDITMREE</sequence>
<protein>
    <submittedName>
        <fullName evidence="2">Uncharacterized protein</fullName>
    </submittedName>
</protein>
<dbReference type="AlphaFoldDB" id="A0A085NT78"/>
<dbReference type="EMBL" id="KL367476">
    <property type="protein sequence ID" value="KFD72674.1"/>
    <property type="molecule type" value="Genomic_DNA"/>
</dbReference>
<organism evidence="2">
    <name type="scientific">Trichuris suis</name>
    <name type="common">pig whipworm</name>
    <dbReference type="NCBI Taxonomy" id="68888"/>
    <lineage>
        <taxon>Eukaryota</taxon>
        <taxon>Metazoa</taxon>
        <taxon>Ecdysozoa</taxon>
        <taxon>Nematoda</taxon>
        <taxon>Enoplea</taxon>
        <taxon>Dorylaimia</taxon>
        <taxon>Trichinellida</taxon>
        <taxon>Trichuridae</taxon>
        <taxon>Trichuris</taxon>
    </lineage>
</organism>
<dbReference type="EMBL" id="KL363189">
    <property type="protein sequence ID" value="KFD57289.1"/>
    <property type="molecule type" value="Genomic_DNA"/>
</dbReference>
<reference evidence="2 3" key="1">
    <citation type="journal article" date="2014" name="Nat. Genet.">
        <title>Genome and transcriptome of the porcine whipworm Trichuris suis.</title>
        <authorList>
            <person name="Jex A.R."/>
            <person name="Nejsum P."/>
            <person name="Schwarz E.M."/>
            <person name="Hu L."/>
            <person name="Young N.D."/>
            <person name="Hall R.S."/>
            <person name="Korhonen P.K."/>
            <person name="Liao S."/>
            <person name="Thamsborg S."/>
            <person name="Xia J."/>
            <person name="Xu P."/>
            <person name="Wang S."/>
            <person name="Scheerlinck J.P."/>
            <person name="Hofmann A."/>
            <person name="Sternberg P.W."/>
            <person name="Wang J."/>
            <person name="Gasser R.B."/>
        </authorList>
    </citation>
    <scope>NUCLEOTIDE SEQUENCE [LARGE SCALE GENOMIC DNA]</scope>
    <source>
        <strain evidence="2">DCEP-RM93F</strain>
        <strain evidence="1">DCEP-RM93M</strain>
    </source>
</reference>
<evidence type="ECO:0000313" key="1">
    <source>
        <dbReference type="EMBL" id="KFD57289.1"/>
    </source>
</evidence>
<dbReference type="Proteomes" id="UP000030764">
    <property type="component" value="Unassembled WGS sequence"/>
</dbReference>
<accession>A0A085NT78</accession>
<name>A0A085NT78_9BILA</name>
<evidence type="ECO:0000313" key="2">
    <source>
        <dbReference type="EMBL" id="KFD72674.1"/>
    </source>
</evidence>
<proteinExistence type="predicted"/>
<dbReference type="Proteomes" id="UP000030758">
    <property type="component" value="Unassembled WGS sequence"/>
</dbReference>
<gene>
    <name evidence="1" type="ORF">M513_01800</name>
    <name evidence="2" type="ORF">M514_01800</name>
</gene>
<keyword evidence="3" id="KW-1185">Reference proteome</keyword>
<evidence type="ECO:0000313" key="3">
    <source>
        <dbReference type="Proteomes" id="UP000030764"/>
    </source>
</evidence>